<comment type="caution">
    <text evidence="1">The sequence shown here is derived from an EMBL/GenBank/DDBJ whole genome shotgun (WGS) entry which is preliminary data.</text>
</comment>
<sequence length="70" mass="8203">MIKLVILSFVSNIFKFLETSNTSKLPWKCLKRALPLQACFFLQWYELCKKLMKIGSKHCSIFRYSPPDDG</sequence>
<gene>
    <name evidence="1" type="ORF">LARSCL_LOCUS10476</name>
</gene>
<protein>
    <submittedName>
        <fullName evidence="1">Uncharacterized protein</fullName>
    </submittedName>
</protein>
<proteinExistence type="predicted"/>
<organism evidence="1 2">
    <name type="scientific">Larinioides sclopetarius</name>
    <dbReference type="NCBI Taxonomy" id="280406"/>
    <lineage>
        <taxon>Eukaryota</taxon>
        <taxon>Metazoa</taxon>
        <taxon>Ecdysozoa</taxon>
        <taxon>Arthropoda</taxon>
        <taxon>Chelicerata</taxon>
        <taxon>Arachnida</taxon>
        <taxon>Araneae</taxon>
        <taxon>Araneomorphae</taxon>
        <taxon>Entelegynae</taxon>
        <taxon>Araneoidea</taxon>
        <taxon>Araneidae</taxon>
        <taxon>Larinioides</taxon>
    </lineage>
</organism>
<keyword evidence="2" id="KW-1185">Reference proteome</keyword>
<evidence type="ECO:0000313" key="1">
    <source>
        <dbReference type="EMBL" id="CAL1279603.1"/>
    </source>
</evidence>
<reference evidence="1 2" key="1">
    <citation type="submission" date="2024-04" db="EMBL/GenBank/DDBJ databases">
        <authorList>
            <person name="Rising A."/>
            <person name="Reimegard J."/>
            <person name="Sonavane S."/>
            <person name="Akerstrom W."/>
            <person name="Nylinder S."/>
            <person name="Hedman E."/>
            <person name="Kallberg Y."/>
        </authorList>
    </citation>
    <scope>NUCLEOTIDE SEQUENCE [LARGE SCALE GENOMIC DNA]</scope>
</reference>
<dbReference type="AlphaFoldDB" id="A0AAV2AAE1"/>
<accession>A0AAV2AAE1</accession>
<dbReference type="EMBL" id="CAXIEN010000124">
    <property type="protein sequence ID" value="CAL1279603.1"/>
    <property type="molecule type" value="Genomic_DNA"/>
</dbReference>
<name>A0AAV2AAE1_9ARAC</name>
<evidence type="ECO:0000313" key="2">
    <source>
        <dbReference type="Proteomes" id="UP001497382"/>
    </source>
</evidence>
<dbReference type="Proteomes" id="UP001497382">
    <property type="component" value="Unassembled WGS sequence"/>
</dbReference>